<keyword evidence="9" id="KW-1185">Reference proteome</keyword>
<evidence type="ECO:0000313" key="9">
    <source>
        <dbReference type="Proteomes" id="UP000027120"/>
    </source>
</evidence>
<organism evidence="8 9">
    <name type="scientific">Citrus sinensis</name>
    <name type="common">Sweet orange</name>
    <name type="synonym">Citrus aurantium var. sinensis</name>
    <dbReference type="NCBI Taxonomy" id="2711"/>
    <lineage>
        <taxon>Eukaryota</taxon>
        <taxon>Viridiplantae</taxon>
        <taxon>Streptophyta</taxon>
        <taxon>Embryophyta</taxon>
        <taxon>Tracheophyta</taxon>
        <taxon>Spermatophyta</taxon>
        <taxon>Magnoliopsida</taxon>
        <taxon>eudicotyledons</taxon>
        <taxon>Gunneridae</taxon>
        <taxon>Pentapetalae</taxon>
        <taxon>rosids</taxon>
        <taxon>malvids</taxon>
        <taxon>Sapindales</taxon>
        <taxon>Rutaceae</taxon>
        <taxon>Aurantioideae</taxon>
        <taxon>Citrus</taxon>
    </lineage>
</organism>
<evidence type="ECO:0000256" key="4">
    <source>
        <dbReference type="ARBA" id="ARBA00022692"/>
    </source>
</evidence>
<keyword evidence="4 7" id="KW-0812">Transmembrane</keyword>
<evidence type="ECO:0000256" key="6">
    <source>
        <dbReference type="ARBA" id="ARBA00023136"/>
    </source>
</evidence>
<sequence>GSNPGHSLKGAGIFWSLLMIVSFLLQAADTVLKEVIFLDAAQRLKGGVDLFVVNSYGSAFQALFICLLLPFLSKLWGIPFSQLPIYLRDGAACFLNLGTLSSGKLQFI</sequence>
<dbReference type="InterPro" id="IPR013936">
    <property type="entry name" value="CRT-like"/>
</dbReference>
<evidence type="ECO:0000256" key="2">
    <source>
        <dbReference type="ARBA" id="ARBA00006690"/>
    </source>
</evidence>
<evidence type="ECO:0000256" key="5">
    <source>
        <dbReference type="ARBA" id="ARBA00022989"/>
    </source>
</evidence>
<dbReference type="Pfam" id="PF08627">
    <property type="entry name" value="CRT-like"/>
    <property type="match status" value="1"/>
</dbReference>
<dbReference type="Proteomes" id="UP000027120">
    <property type="component" value="Unassembled WGS sequence"/>
</dbReference>
<feature type="non-terminal residue" evidence="8">
    <location>
        <position position="1"/>
    </location>
</feature>
<comment type="subcellular location">
    <subcellularLocation>
        <location evidence="1">Membrane</location>
        <topology evidence="1">Multi-pass membrane protein</topology>
    </subcellularLocation>
</comment>
<comment type="similarity">
    <text evidence="2">Belongs to the CRT-like transporter family.</text>
</comment>
<reference evidence="8 9" key="1">
    <citation type="submission" date="2014-04" db="EMBL/GenBank/DDBJ databases">
        <authorList>
            <consortium name="International Citrus Genome Consortium"/>
            <person name="Gmitter F."/>
            <person name="Chen C."/>
            <person name="Farmerie W."/>
            <person name="Harkins T."/>
            <person name="Desany B."/>
            <person name="Mohiuddin M."/>
            <person name="Kodira C."/>
            <person name="Borodovsky M."/>
            <person name="Lomsadze A."/>
            <person name="Burns P."/>
            <person name="Jenkins J."/>
            <person name="Prochnik S."/>
            <person name="Shu S."/>
            <person name="Chapman J."/>
            <person name="Pitluck S."/>
            <person name="Schmutz J."/>
            <person name="Rokhsar D."/>
        </authorList>
    </citation>
    <scope>NUCLEOTIDE SEQUENCE</scope>
</reference>
<keyword evidence="3" id="KW-0813">Transport</keyword>
<feature type="transmembrane region" description="Helical" evidence="7">
    <location>
        <begin position="53"/>
        <end position="72"/>
    </location>
</feature>
<keyword evidence="5 7" id="KW-1133">Transmembrane helix</keyword>
<dbReference type="EMBL" id="KK784992">
    <property type="protein sequence ID" value="KDO54776.1"/>
    <property type="molecule type" value="Genomic_DNA"/>
</dbReference>
<dbReference type="PANTHER" id="PTHR31326">
    <property type="entry name" value="PROTEIN CLT2, CHLOROPLASTIC"/>
    <property type="match status" value="1"/>
</dbReference>
<evidence type="ECO:0000313" key="8">
    <source>
        <dbReference type="EMBL" id="KDO54776.1"/>
    </source>
</evidence>
<feature type="transmembrane region" description="Helical" evidence="7">
    <location>
        <begin position="12"/>
        <end position="32"/>
    </location>
</feature>
<dbReference type="GO" id="GO:0016020">
    <property type="term" value="C:membrane"/>
    <property type="evidence" value="ECO:0007669"/>
    <property type="project" value="UniProtKB-SubCell"/>
</dbReference>
<gene>
    <name evidence="8" type="ORF">CISIN_1g0128212mg</name>
</gene>
<proteinExistence type="inferred from homology"/>
<keyword evidence="6 7" id="KW-0472">Membrane</keyword>
<protein>
    <submittedName>
        <fullName evidence="8">Uncharacterized protein</fullName>
    </submittedName>
</protein>
<evidence type="ECO:0000256" key="7">
    <source>
        <dbReference type="SAM" id="Phobius"/>
    </source>
</evidence>
<dbReference type="PANTHER" id="PTHR31326:SF3">
    <property type="entry name" value="PROTEIN CLT3, CHLOROPLASTIC"/>
    <property type="match status" value="1"/>
</dbReference>
<dbReference type="AlphaFoldDB" id="A0A067EV41"/>
<evidence type="ECO:0000256" key="3">
    <source>
        <dbReference type="ARBA" id="ARBA00022448"/>
    </source>
</evidence>
<name>A0A067EV41_CITSI</name>
<evidence type="ECO:0000256" key="1">
    <source>
        <dbReference type="ARBA" id="ARBA00004141"/>
    </source>
</evidence>
<accession>A0A067EV41</accession>